<feature type="compositionally biased region" description="Basic residues" evidence="4">
    <location>
        <begin position="198"/>
        <end position="209"/>
    </location>
</feature>
<keyword evidence="3" id="KW-0175">Coiled coil</keyword>
<evidence type="ECO:0000256" key="3">
    <source>
        <dbReference type="ARBA" id="ARBA00023054"/>
    </source>
</evidence>
<feature type="compositionally biased region" description="Basic and acidic residues" evidence="4">
    <location>
        <begin position="163"/>
        <end position="174"/>
    </location>
</feature>
<dbReference type="InterPro" id="IPR058771">
    <property type="entry name" value="PWI_CCDC43"/>
</dbReference>
<keyword evidence="6" id="KW-1185">Reference proteome</keyword>
<organism evidence="7">
    <name type="scientific">Thrips palmi</name>
    <name type="common">Melon thrips</name>
    <dbReference type="NCBI Taxonomy" id="161013"/>
    <lineage>
        <taxon>Eukaryota</taxon>
        <taxon>Metazoa</taxon>
        <taxon>Ecdysozoa</taxon>
        <taxon>Arthropoda</taxon>
        <taxon>Hexapoda</taxon>
        <taxon>Insecta</taxon>
        <taxon>Pterygota</taxon>
        <taxon>Neoptera</taxon>
        <taxon>Paraneoptera</taxon>
        <taxon>Thysanoptera</taxon>
        <taxon>Terebrantia</taxon>
        <taxon>Thripoidea</taxon>
        <taxon>Thripidae</taxon>
        <taxon>Thrips</taxon>
    </lineage>
</organism>
<gene>
    <name evidence="7" type="primary">LOC117647694</name>
</gene>
<proteinExistence type="inferred from homology"/>
<dbReference type="FunCoup" id="A0A6P8Z5U3">
    <property type="interactions" value="737"/>
</dbReference>
<dbReference type="GeneID" id="117647694"/>
<dbReference type="Pfam" id="PF26091">
    <property type="entry name" value="PWI_CCDC43"/>
    <property type="match status" value="1"/>
</dbReference>
<dbReference type="OrthoDB" id="2187466at2759"/>
<name>A0A6P8Z5U3_THRPL</name>
<evidence type="ECO:0000259" key="5">
    <source>
        <dbReference type="Pfam" id="PF26091"/>
    </source>
</evidence>
<dbReference type="PANTHER" id="PTHR31684">
    <property type="entry name" value="COILED-COIL DOMAIN-CONTAINING PROTEIN 43"/>
    <property type="match status" value="1"/>
</dbReference>
<feature type="region of interest" description="Disordered" evidence="4">
    <location>
        <begin position="140"/>
        <end position="209"/>
    </location>
</feature>
<evidence type="ECO:0000256" key="1">
    <source>
        <dbReference type="ARBA" id="ARBA00005305"/>
    </source>
</evidence>
<dbReference type="AlphaFoldDB" id="A0A6P8Z5U3"/>
<evidence type="ECO:0000256" key="2">
    <source>
        <dbReference type="ARBA" id="ARBA00016648"/>
    </source>
</evidence>
<evidence type="ECO:0000313" key="7">
    <source>
        <dbReference type="RefSeq" id="XP_034245480.1"/>
    </source>
</evidence>
<evidence type="ECO:0000256" key="4">
    <source>
        <dbReference type="SAM" id="MobiDB-lite"/>
    </source>
</evidence>
<dbReference type="PANTHER" id="PTHR31684:SF2">
    <property type="entry name" value="COILED-COIL DOMAIN-CONTAINING PROTEIN 43"/>
    <property type="match status" value="1"/>
</dbReference>
<feature type="compositionally biased region" description="Polar residues" evidence="4">
    <location>
        <begin position="153"/>
        <end position="162"/>
    </location>
</feature>
<feature type="compositionally biased region" description="Basic and acidic residues" evidence="4">
    <location>
        <begin position="181"/>
        <end position="197"/>
    </location>
</feature>
<feature type="domain" description="CCDC43 PWI-like" evidence="5">
    <location>
        <begin position="12"/>
        <end position="80"/>
    </location>
</feature>
<dbReference type="RefSeq" id="XP_034245480.1">
    <property type="nucleotide sequence ID" value="XM_034389589.1"/>
</dbReference>
<dbReference type="Proteomes" id="UP000515158">
    <property type="component" value="Unplaced"/>
</dbReference>
<dbReference type="InterPro" id="IPR037666">
    <property type="entry name" value="CCDC43"/>
</dbReference>
<sequence>MAAMAADPCEIEFDVWLGGKLRDLNTDEGVFGSYIKGILNGDDSNDEKAEALQDIISEITESDIAEICKEILDHWQKTESSQRTKDSTEEIDVENKLVKLLESQTLQTVQQRQYTEEERRVREAILAQYSQIQVQEEAEFLDEEDDHDAGLEKNTNFSSIQQAEKERREQARLDSHKKKEKDKEDREKQKQQQAEKKEKRKTQKSERRR</sequence>
<protein>
    <recommendedName>
        <fullName evidence="2">Coiled-coil domain-containing protein 43</fullName>
    </recommendedName>
</protein>
<evidence type="ECO:0000313" key="6">
    <source>
        <dbReference type="Proteomes" id="UP000515158"/>
    </source>
</evidence>
<reference evidence="7" key="1">
    <citation type="submission" date="2025-08" db="UniProtKB">
        <authorList>
            <consortium name="RefSeq"/>
        </authorList>
    </citation>
    <scope>IDENTIFICATION</scope>
    <source>
        <tissue evidence="7">Total insect</tissue>
    </source>
</reference>
<dbReference type="InParanoid" id="A0A6P8Z5U3"/>
<comment type="similarity">
    <text evidence="1">Belongs to the CCDC43 family.</text>
</comment>
<accession>A0A6P8Z5U3</accession>
<dbReference type="KEGG" id="tpal:117647694"/>